<protein>
    <submittedName>
        <fullName evidence="1">Uncharacterized protein</fullName>
    </submittedName>
</protein>
<dbReference type="Proteomes" id="UP000307749">
    <property type="component" value="Unassembled WGS sequence"/>
</dbReference>
<proteinExistence type="predicted"/>
<keyword evidence="2" id="KW-1185">Reference proteome</keyword>
<gene>
    <name evidence="1" type="ORF">B1806_10015</name>
</gene>
<evidence type="ECO:0000313" key="1">
    <source>
        <dbReference type="EMBL" id="THD09822.1"/>
    </source>
</evidence>
<sequence length="84" mass="9464">MRQITFVSLSARLEDSALLDRQCSNCQNLLHMRNLHSGTGRKIQGLRVTCDMRFAWLDSQLSGMDLRLSTEIFGSFICVMQPGG</sequence>
<comment type="caution">
    <text evidence="1">The sequence shown here is derived from an EMBL/GenBank/DDBJ whole genome shotgun (WGS) entry which is preliminary data.</text>
</comment>
<dbReference type="AlphaFoldDB" id="A0A4S3KLS5"/>
<evidence type="ECO:0000313" key="2">
    <source>
        <dbReference type="Proteomes" id="UP000307749"/>
    </source>
</evidence>
<reference evidence="1 2" key="1">
    <citation type="submission" date="2017-02" db="EMBL/GenBank/DDBJ databases">
        <title>Whole genome sequencing of Metallibacterium scheffleri DSM 24874 (T).</title>
        <authorList>
            <person name="Kumar S."/>
            <person name="Patil P."/>
            <person name="Patil P.B."/>
        </authorList>
    </citation>
    <scope>NUCLEOTIDE SEQUENCE [LARGE SCALE GENOMIC DNA]</scope>
    <source>
        <strain evidence="1 2">DSM 24874</strain>
    </source>
</reference>
<organism evidence="1 2">
    <name type="scientific">Metallibacterium scheffleri</name>
    <dbReference type="NCBI Taxonomy" id="993689"/>
    <lineage>
        <taxon>Bacteria</taxon>
        <taxon>Pseudomonadati</taxon>
        <taxon>Pseudomonadota</taxon>
        <taxon>Gammaproteobacteria</taxon>
        <taxon>Lysobacterales</taxon>
        <taxon>Rhodanobacteraceae</taxon>
        <taxon>Metallibacterium</taxon>
    </lineage>
</organism>
<dbReference type="EMBL" id="MWQO01000035">
    <property type="protein sequence ID" value="THD09822.1"/>
    <property type="molecule type" value="Genomic_DNA"/>
</dbReference>
<accession>A0A4S3KLS5</accession>
<name>A0A4S3KLS5_9GAMM</name>